<evidence type="ECO:0000313" key="14">
    <source>
        <dbReference type="Proteomes" id="UP000636800"/>
    </source>
</evidence>
<dbReference type="Gene3D" id="3.30.200.20">
    <property type="entry name" value="Phosphorylase Kinase, domain 1"/>
    <property type="match status" value="1"/>
</dbReference>
<dbReference type="InterPro" id="IPR000719">
    <property type="entry name" value="Prot_kinase_dom"/>
</dbReference>
<dbReference type="Pfam" id="PF04564">
    <property type="entry name" value="U-box"/>
    <property type="match status" value="1"/>
</dbReference>
<dbReference type="PROSITE" id="PS00108">
    <property type="entry name" value="PROTEIN_KINASE_ST"/>
    <property type="match status" value="1"/>
</dbReference>
<keyword evidence="4" id="KW-0723">Serine/threonine-protein kinase</keyword>
<dbReference type="InterPro" id="IPR008271">
    <property type="entry name" value="Ser/Thr_kinase_AS"/>
</dbReference>
<dbReference type="InterPro" id="IPR017441">
    <property type="entry name" value="Protein_kinase_ATP_BS"/>
</dbReference>
<evidence type="ECO:0000256" key="3">
    <source>
        <dbReference type="ARBA" id="ARBA00012483"/>
    </source>
</evidence>
<gene>
    <name evidence="13" type="ORF">HPP92_028252</name>
</gene>
<accession>A0A835P9U6</accession>
<evidence type="ECO:0000256" key="4">
    <source>
        <dbReference type="ARBA" id="ARBA00022527"/>
    </source>
</evidence>
<dbReference type="CDD" id="cd16655">
    <property type="entry name" value="RING-Ubox_WDSUB1-like"/>
    <property type="match status" value="1"/>
</dbReference>
<keyword evidence="8" id="KW-0833">Ubl conjugation pathway</keyword>
<dbReference type="InterPro" id="IPR011009">
    <property type="entry name" value="Kinase-like_dom_sf"/>
</dbReference>
<feature type="domain" description="Protein kinase" evidence="11">
    <location>
        <begin position="351"/>
        <end position="641"/>
    </location>
</feature>
<evidence type="ECO:0000256" key="8">
    <source>
        <dbReference type="ARBA" id="ARBA00022786"/>
    </source>
</evidence>
<dbReference type="GO" id="GO:0016567">
    <property type="term" value="P:protein ubiquitination"/>
    <property type="evidence" value="ECO:0007669"/>
    <property type="project" value="UniProtKB-UniPathway"/>
</dbReference>
<comment type="pathway">
    <text evidence="2">Protein modification; protein ubiquitination.</text>
</comment>
<dbReference type="EC" id="2.3.2.27" evidence="3"/>
<sequence>MENRAEEVSLMLPESFSTVAIAISGSKNSKRAVKWALDKFIPEGMTHFKLLYVRPMISAVPTPLGIYIPIANVRDDVVAAYKKEIDWHTNAMLKSYEHLFYKRKVEMITTVIEADDVSDALSNAISKLKINKFVVSATHQNAFFRKVKGNNNLSSKIASFCPSFCTVYVVSKGKLASIRPATRAMYEITSCGSSSTVSQSFSSCSSTEKSDPSMSDITSIESRIPVNQIDVNSELEKLRIELNCSQDMAENGSINDSDLMKKEAKLKELYYTEEVIRELGIQGKENHELAGREVEHGIKSVRQKTLLRNDVEENAAQALCEKQVLEKSLSGDAEPYKIYTWEEIKSSTLSFSDAMKIGMGAFGTVYKGILHHGVAAVKVLHSSGDHMNKQFKQELDVLGRMYHPHLVLLLGACPDHGCLVYEYMENGSLDDRLQYKDNTPPIPWFYRFKIAWEVASALAFLHNAKPEPIIHRDLKPANILLDYNYVRKPAIGVVHIVESALEDGNLSDVLDSMAGEWPEKETRELAELALACVELRGKDRPNLVTEVLPVLERLKKSTFEVWSSTNPSPALPPSHFICPILQEVKDPCIASDCYTYDRKAIETWIRMEVKSPMTNLSLPDINLIPNHSLRSATLDWKSSPN</sequence>
<keyword evidence="14" id="KW-1185">Reference proteome</keyword>
<dbReference type="UniPathway" id="UPA00143"/>
<dbReference type="GO" id="GO:0061630">
    <property type="term" value="F:ubiquitin protein ligase activity"/>
    <property type="evidence" value="ECO:0007669"/>
    <property type="project" value="UniProtKB-EC"/>
</dbReference>
<dbReference type="Proteomes" id="UP000636800">
    <property type="component" value="Unassembled WGS sequence"/>
</dbReference>
<keyword evidence="5" id="KW-0808">Transferase</keyword>
<dbReference type="PROSITE" id="PS00107">
    <property type="entry name" value="PROTEIN_KINASE_ATP"/>
    <property type="match status" value="1"/>
</dbReference>
<comment type="catalytic activity">
    <reaction evidence="1">
        <text>S-ubiquitinyl-[E2 ubiquitin-conjugating enzyme]-L-cysteine + [acceptor protein]-L-lysine = [E2 ubiquitin-conjugating enzyme]-L-cysteine + N(6)-ubiquitinyl-[acceptor protein]-L-lysine.</text>
        <dbReference type="EC" id="2.3.2.27"/>
    </reaction>
</comment>
<dbReference type="InterPro" id="IPR001245">
    <property type="entry name" value="Ser-Thr/Tyr_kinase_cat_dom"/>
</dbReference>
<organism evidence="13 14">
    <name type="scientific">Vanilla planifolia</name>
    <name type="common">Vanilla</name>
    <dbReference type="NCBI Taxonomy" id="51239"/>
    <lineage>
        <taxon>Eukaryota</taxon>
        <taxon>Viridiplantae</taxon>
        <taxon>Streptophyta</taxon>
        <taxon>Embryophyta</taxon>
        <taxon>Tracheophyta</taxon>
        <taxon>Spermatophyta</taxon>
        <taxon>Magnoliopsida</taxon>
        <taxon>Liliopsida</taxon>
        <taxon>Asparagales</taxon>
        <taxon>Orchidaceae</taxon>
        <taxon>Vanilloideae</taxon>
        <taxon>Vanilleae</taxon>
        <taxon>Vanilla</taxon>
    </lineage>
</organism>
<dbReference type="Gene3D" id="3.40.50.620">
    <property type="entry name" value="HUPs"/>
    <property type="match status" value="1"/>
</dbReference>
<dbReference type="SUPFAM" id="SSF52402">
    <property type="entry name" value="Adenine nucleotide alpha hydrolases-like"/>
    <property type="match status" value="1"/>
</dbReference>
<dbReference type="GO" id="GO:0004672">
    <property type="term" value="F:protein kinase activity"/>
    <property type="evidence" value="ECO:0007669"/>
    <property type="project" value="InterPro"/>
</dbReference>
<dbReference type="PANTHER" id="PTHR45647:SF15">
    <property type="entry name" value="U-BOX DOMAIN-CONTAINING PROTEIN 35"/>
    <property type="match status" value="1"/>
</dbReference>
<dbReference type="Gene3D" id="3.30.40.10">
    <property type="entry name" value="Zinc/RING finger domain, C3HC4 (zinc finger)"/>
    <property type="match status" value="1"/>
</dbReference>
<dbReference type="PROSITE" id="PS51698">
    <property type="entry name" value="U_BOX"/>
    <property type="match status" value="1"/>
</dbReference>
<dbReference type="SUPFAM" id="SSF56112">
    <property type="entry name" value="Protein kinase-like (PK-like)"/>
    <property type="match status" value="1"/>
</dbReference>
<evidence type="ECO:0000256" key="10">
    <source>
        <dbReference type="PROSITE-ProRule" id="PRU10141"/>
    </source>
</evidence>
<keyword evidence="7" id="KW-0418">Kinase</keyword>
<feature type="domain" description="U-box" evidence="12">
    <location>
        <begin position="571"/>
        <end position="641"/>
    </location>
</feature>
<dbReference type="CDD" id="cd01989">
    <property type="entry name" value="USP_STK_Ubox_N"/>
    <property type="match status" value="1"/>
</dbReference>
<dbReference type="Pfam" id="PF07714">
    <property type="entry name" value="PK_Tyr_Ser-Thr"/>
    <property type="match status" value="1"/>
</dbReference>
<evidence type="ECO:0000259" key="12">
    <source>
        <dbReference type="PROSITE" id="PS51698"/>
    </source>
</evidence>
<proteinExistence type="predicted"/>
<protein>
    <recommendedName>
        <fullName evidence="3">RING-type E3 ubiquitin transferase</fullName>
        <ecNumber evidence="3">2.3.2.27</ecNumber>
    </recommendedName>
</protein>
<evidence type="ECO:0000256" key="9">
    <source>
        <dbReference type="ARBA" id="ARBA00022840"/>
    </source>
</evidence>
<name>A0A835P9U6_VANPL</name>
<evidence type="ECO:0000259" key="11">
    <source>
        <dbReference type="PROSITE" id="PS50011"/>
    </source>
</evidence>
<evidence type="ECO:0000256" key="2">
    <source>
        <dbReference type="ARBA" id="ARBA00004906"/>
    </source>
</evidence>
<dbReference type="PROSITE" id="PS50011">
    <property type="entry name" value="PROTEIN_KINASE_DOM"/>
    <property type="match status" value="1"/>
</dbReference>
<dbReference type="SUPFAM" id="SSF57850">
    <property type="entry name" value="RING/U-box"/>
    <property type="match status" value="1"/>
</dbReference>
<dbReference type="PANTHER" id="PTHR45647">
    <property type="entry name" value="OS02G0152300 PROTEIN"/>
    <property type="match status" value="1"/>
</dbReference>
<dbReference type="SMART" id="SM00504">
    <property type="entry name" value="Ubox"/>
    <property type="match status" value="1"/>
</dbReference>
<reference evidence="13 14" key="1">
    <citation type="journal article" date="2020" name="Nat. Food">
        <title>A phased Vanilla planifolia genome enables genetic improvement of flavour and production.</title>
        <authorList>
            <person name="Hasing T."/>
            <person name="Tang H."/>
            <person name="Brym M."/>
            <person name="Khazi F."/>
            <person name="Huang T."/>
            <person name="Chambers A.H."/>
        </authorList>
    </citation>
    <scope>NUCLEOTIDE SEQUENCE [LARGE SCALE GENOMIC DNA]</scope>
    <source>
        <tissue evidence="13">Leaf</tissue>
    </source>
</reference>
<dbReference type="InterPro" id="IPR013083">
    <property type="entry name" value="Znf_RING/FYVE/PHD"/>
</dbReference>
<keyword evidence="6 10" id="KW-0547">Nucleotide-binding</keyword>
<keyword evidence="9 10" id="KW-0067">ATP-binding</keyword>
<dbReference type="InterPro" id="IPR014729">
    <property type="entry name" value="Rossmann-like_a/b/a_fold"/>
</dbReference>
<evidence type="ECO:0000256" key="1">
    <source>
        <dbReference type="ARBA" id="ARBA00000900"/>
    </source>
</evidence>
<dbReference type="SMART" id="SM00220">
    <property type="entry name" value="S_TKc"/>
    <property type="match status" value="1"/>
</dbReference>
<comment type="caution">
    <text evidence="13">The sequence shown here is derived from an EMBL/GenBank/DDBJ whole genome shotgun (WGS) entry which is preliminary data.</text>
</comment>
<dbReference type="GO" id="GO:0005524">
    <property type="term" value="F:ATP binding"/>
    <property type="evidence" value="ECO:0007669"/>
    <property type="project" value="UniProtKB-UniRule"/>
</dbReference>
<dbReference type="AlphaFoldDB" id="A0A835P9U6"/>
<dbReference type="InterPro" id="IPR003613">
    <property type="entry name" value="Ubox_domain"/>
</dbReference>
<evidence type="ECO:0000256" key="6">
    <source>
        <dbReference type="ARBA" id="ARBA00022741"/>
    </source>
</evidence>
<evidence type="ECO:0000256" key="7">
    <source>
        <dbReference type="ARBA" id="ARBA00022777"/>
    </source>
</evidence>
<feature type="binding site" evidence="10">
    <location>
        <position position="378"/>
    </location>
    <ligand>
        <name>ATP</name>
        <dbReference type="ChEBI" id="CHEBI:30616"/>
    </ligand>
</feature>
<dbReference type="EMBL" id="JADCNL010000444">
    <property type="protein sequence ID" value="KAG0447618.1"/>
    <property type="molecule type" value="Genomic_DNA"/>
</dbReference>
<evidence type="ECO:0000313" key="13">
    <source>
        <dbReference type="EMBL" id="KAG0447618.1"/>
    </source>
</evidence>
<dbReference type="Gene3D" id="1.10.510.10">
    <property type="entry name" value="Transferase(Phosphotransferase) domain 1"/>
    <property type="match status" value="1"/>
</dbReference>
<dbReference type="InterPro" id="IPR051348">
    <property type="entry name" value="U-box_ubiquitin_ligases"/>
</dbReference>
<evidence type="ECO:0000256" key="5">
    <source>
        <dbReference type="ARBA" id="ARBA00022679"/>
    </source>
</evidence>